<accession>A0A2H0ZZ06</accession>
<dbReference type="Proteomes" id="UP000825438">
    <property type="component" value="Chromosome I"/>
</dbReference>
<dbReference type="AlphaFoldDB" id="A0A2H0ZZ06"/>
<dbReference type="CDD" id="cd01065">
    <property type="entry name" value="NAD_bind_Shikimate_DH"/>
    <property type="match status" value="1"/>
</dbReference>
<dbReference type="VEuPathDB" id="FungiDB:B9J08_001934"/>
<gene>
    <name evidence="3" type="ORF">B9J08_001934</name>
    <name evidence="4" type="ORF">CA7LBN_001302</name>
    <name evidence="2" type="ORF">QG37_07708</name>
</gene>
<dbReference type="VEuPathDB" id="FungiDB:QG37_07708"/>
<protein>
    <recommendedName>
        <fullName evidence="1">Shikimate dehydrogenase substrate binding N-terminal domain-containing protein</fullName>
    </recommendedName>
</protein>
<evidence type="ECO:0000313" key="2">
    <source>
        <dbReference type="EMBL" id="KND95996.1"/>
    </source>
</evidence>
<dbReference type="Gene3D" id="3.40.50.10860">
    <property type="entry name" value="Leucine Dehydrogenase, chain A, domain 1"/>
    <property type="match status" value="1"/>
</dbReference>
<dbReference type="EMBL" id="CP076749">
    <property type="protein sequence ID" value="QWW22556.1"/>
    <property type="molecule type" value="Genomic_DNA"/>
</dbReference>
<organism evidence="3">
    <name type="scientific">Candidozyma auris</name>
    <name type="common">Yeast</name>
    <name type="synonym">Candida auris</name>
    <dbReference type="NCBI Taxonomy" id="498019"/>
    <lineage>
        <taxon>Eukaryota</taxon>
        <taxon>Fungi</taxon>
        <taxon>Dikarya</taxon>
        <taxon>Ascomycota</taxon>
        <taxon>Saccharomycotina</taxon>
        <taxon>Pichiomycetes</taxon>
        <taxon>Metschnikowiaceae</taxon>
        <taxon>Candidozyma</taxon>
    </lineage>
</organism>
<accession>A0A0L0NPC1</accession>
<dbReference type="InterPro" id="IPR013708">
    <property type="entry name" value="Shikimate_DH-bd_N"/>
</dbReference>
<dbReference type="OMA" id="AIYVMRR"/>
<feature type="domain" description="Shikimate dehydrogenase substrate binding N-terminal" evidence="1">
    <location>
        <begin position="22"/>
        <end position="112"/>
    </location>
</feature>
<dbReference type="SUPFAM" id="SSF51735">
    <property type="entry name" value="NAD(P)-binding Rossmann-fold domains"/>
    <property type="match status" value="1"/>
</dbReference>
<dbReference type="Proteomes" id="UP000037122">
    <property type="component" value="Unassembled WGS sequence"/>
</dbReference>
<dbReference type="InterPro" id="IPR036291">
    <property type="entry name" value="NAD(P)-bd_dom_sf"/>
</dbReference>
<evidence type="ECO:0000313" key="3">
    <source>
        <dbReference type="EMBL" id="PIS55828.1"/>
    </source>
</evidence>
<reference evidence="3" key="4">
    <citation type="submission" date="2017-11" db="EMBL/GenBank/DDBJ databases">
        <title>Candida auris genome assembly and annotation.</title>
        <authorList>
            <person name="Munoz J.F."/>
            <person name="Gade L.G."/>
            <person name="Chow N.A."/>
            <person name="Litvintseva A.P."/>
            <person name="Loparev V.N."/>
            <person name="Cuomo C.A."/>
        </authorList>
    </citation>
    <scope>NUCLEOTIDE SEQUENCE</scope>
    <source>
        <strain evidence="3">B8441</strain>
    </source>
</reference>
<dbReference type="InterPro" id="IPR046346">
    <property type="entry name" value="Aminoacid_DH-like_N_sf"/>
</dbReference>
<dbReference type="Pfam" id="PF08501">
    <property type="entry name" value="Shikimate_dh_N"/>
    <property type="match status" value="1"/>
</dbReference>
<dbReference type="GO" id="GO:0004764">
    <property type="term" value="F:shikimate 3-dehydrogenase (NADP+) activity"/>
    <property type="evidence" value="ECO:0007669"/>
    <property type="project" value="InterPro"/>
</dbReference>
<dbReference type="SUPFAM" id="SSF53223">
    <property type="entry name" value="Aminoacid dehydrogenase-like, N-terminal domain"/>
    <property type="match status" value="1"/>
</dbReference>
<dbReference type="PANTHER" id="PTHR21089:SF1">
    <property type="entry name" value="BIFUNCTIONAL 3-DEHYDROQUINATE DEHYDRATASE_SHIKIMATE DEHYDROGENASE, CHLOROPLASTIC"/>
    <property type="match status" value="1"/>
</dbReference>
<dbReference type="GO" id="GO:0009423">
    <property type="term" value="P:chorismate biosynthetic process"/>
    <property type="evidence" value="ECO:0007669"/>
    <property type="project" value="TreeGrafter"/>
</dbReference>
<dbReference type="InterPro" id="IPR022893">
    <property type="entry name" value="Shikimate_DH_fam"/>
</dbReference>
<reference evidence="2" key="2">
    <citation type="submission" date="2015-07" db="EMBL/GenBank/DDBJ databases">
        <title>Draft Genome of a commonly misdiagnosed multidrug resistant pathogen Candida auris.</title>
        <authorList>
            <person name="Alampalli S.V."/>
            <person name="Chatterjee S."/>
            <person name="Nageshan R.K."/>
            <person name="Joshi S."/>
            <person name="Thiruganasambandam S.C."/>
            <person name="Tatu U.S."/>
        </authorList>
    </citation>
    <scope>NUCLEOTIDE SEQUENCE [LARGE SCALE GENOMIC DNA]</scope>
    <source>
        <strain evidence="2">6684</strain>
    </source>
</reference>
<reference evidence="4" key="5">
    <citation type="submission" date="2021-06" db="EMBL/GenBank/DDBJ databases">
        <title>Candida auris outbreak in lebanese hospital.</title>
        <authorList>
            <person name="Finianos M."/>
        </authorList>
    </citation>
    <scope>NUCLEOTIDE SEQUENCE</scope>
    <source>
        <strain evidence="4">CA7LBN</strain>
    </source>
</reference>
<dbReference type="STRING" id="498019.A0A2H0ZZ06"/>
<dbReference type="VEuPathDB" id="FungiDB:CJJ09_001548"/>
<dbReference type="GO" id="GO:0019632">
    <property type="term" value="P:shikimate metabolic process"/>
    <property type="evidence" value="ECO:0007669"/>
    <property type="project" value="TreeGrafter"/>
</dbReference>
<evidence type="ECO:0000259" key="1">
    <source>
        <dbReference type="Pfam" id="PF08501"/>
    </source>
</evidence>
<evidence type="ECO:0000313" key="4">
    <source>
        <dbReference type="EMBL" id="QWW22556.1"/>
    </source>
</evidence>
<reference evidence="5" key="1">
    <citation type="journal article" date="2015" name="BMC Genomics">
        <title>Draft genome of a commonly misdiagnosed multidrug resistant pathogen Candida auris.</title>
        <authorList>
            <person name="Chatterjee S."/>
            <person name="Alampalli S.V."/>
            <person name="Nageshan R.K."/>
            <person name="Chettiar S.T."/>
            <person name="Joshi S."/>
            <person name="Tatu U.S."/>
        </authorList>
    </citation>
    <scope>NUCLEOTIDE SEQUENCE [LARGE SCALE GENOMIC DNA]</scope>
    <source>
        <strain evidence="5">6684</strain>
    </source>
</reference>
<proteinExistence type="predicted"/>
<dbReference type="PANTHER" id="PTHR21089">
    <property type="entry name" value="SHIKIMATE DEHYDROGENASE"/>
    <property type="match status" value="1"/>
</dbReference>
<dbReference type="Gene3D" id="3.40.50.720">
    <property type="entry name" value="NAD(P)-binding Rossmann-like Domain"/>
    <property type="match status" value="1"/>
</dbReference>
<evidence type="ECO:0000313" key="5">
    <source>
        <dbReference type="Proteomes" id="UP000037122"/>
    </source>
</evidence>
<dbReference type="VEuPathDB" id="FungiDB:CJI96_0000391"/>
<dbReference type="EMBL" id="PEKT02000004">
    <property type="protein sequence ID" value="PIS55828.1"/>
    <property type="molecule type" value="Genomic_DNA"/>
</dbReference>
<dbReference type="VEuPathDB" id="FungiDB:CJI97_002595"/>
<name>A0A2H0ZZ06_CANAR</name>
<dbReference type="EMBL" id="LGST01000062">
    <property type="protein sequence ID" value="KND95996.1"/>
    <property type="molecule type" value="Genomic_DNA"/>
</dbReference>
<reference evidence="3" key="3">
    <citation type="journal article" date="2017" name="Clin. Infect. Dis.">
        <title>Simultaneous emergence of multidrug-resistant Candida auris on 3 continents confirmed by whole-genome sequencing and epidemiological analyses.</title>
        <authorList>
            <person name="Lockhart S.R."/>
            <person name="Etienne K.A."/>
            <person name="Vallabhaneni S."/>
            <person name="Farooqi J."/>
            <person name="Chowdhary A."/>
            <person name="Govender N.P."/>
            <person name="Colombo A.L."/>
            <person name="Calvo B."/>
            <person name="Cuomo C.A."/>
            <person name="Desjardins C.A."/>
            <person name="Berkow E.L."/>
            <person name="Castanheira M."/>
            <person name="Magobo R.E."/>
            <person name="Jabeen K."/>
            <person name="Asghar R.J."/>
            <person name="Meis J.F."/>
            <person name="Jackson B."/>
            <person name="Chiller T."/>
            <person name="Litvintseva A.P."/>
        </authorList>
    </citation>
    <scope>NUCLEOTIDE SEQUENCE [LARGE SCALE GENOMIC DNA]</scope>
    <source>
        <strain evidence="3">B8441</strain>
    </source>
</reference>
<sequence>MSFSIVQDDLEVLRKKDFLIYLFGEGITHSKAPLMQNYLFKKLGCDGFVYECLDSYGLEEFVKLIKSNKNATSWKDVNYIGSAVTMPYKVAIIPHLDEIDENARSVGAVNTIYVRFKNGKAINIGTNTDTVGIRDAFLFNTPVAAANAKGKPGLVYGGGGASRSAVYALKEYLGCSKIYMVNRYASEVNQIQEEMAANGFTGEIIHVATPEQAKEMESPYLLVLAVPDFPPVSDEEILARATLDVFINQEEKGAVIEMCYHPTQITRLYKAFHAAGWDVIGGIEPMIYQGFAQQVLWTGYALDEMPTKEVVDYVRETIEEPCLRHDIVDATKL</sequence>
<dbReference type="VEuPathDB" id="FungiDB:CJJ07_005065"/>